<dbReference type="PANTHER" id="PTHR33544">
    <property type="entry name" value="DUF4005 DOMAIN-CONTAINING PROTEIN-RELATED"/>
    <property type="match status" value="1"/>
</dbReference>
<comment type="caution">
    <text evidence="1">The sequence shown here is derived from an EMBL/GenBank/DDBJ whole genome shotgun (WGS) entry which is preliminary data.</text>
</comment>
<proteinExistence type="predicted"/>
<evidence type="ECO:0000313" key="1">
    <source>
        <dbReference type="EMBL" id="KAG6631492.1"/>
    </source>
</evidence>
<protein>
    <submittedName>
        <fullName evidence="1">Uncharacterized protein</fullName>
    </submittedName>
</protein>
<dbReference type="EMBL" id="CM031837">
    <property type="protein sequence ID" value="KAG6681476.1"/>
    <property type="molecule type" value="Genomic_DNA"/>
</dbReference>
<dbReference type="AlphaFoldDB" id="A0A8T1NPM8"/>
<evidence type="ECO:0000313" key="3">
    <source>
        <dbReference type="Proteomes" id="UP000811609"/>
    </source>
</evidence>
<dbReference type="OrthoDB" id="1924128at2759"/>
<dbReference type="Proteomes" id="UP000811246">
    <property type="component" value="Chromosome 13"/>
</dbReference>
<keyword evidence="3" id="KW-1185">Reference proteome</keyword>
<gene>
    <name evidence="1" type="ORF">CIPAW_13G095400</name>
    <name evidence="2" type="ORF">I3842_13G094600</name>
</gene>
<evidence type="ECO:0000313" key="2">
    <source>
        <dbReference type="EMBL" id="KAG6681476.1"/>
    </source>
</evidence>
<accession>A0A8T1NPM8</accession>
<name>A0A8T1NPM8_CARIL</name>
<dbReference type="PANTHER" id="PTHR33544:SF5">
    <property type="entry name" value="DUF4005 DOMAIN-CONTAINING PROTEIN"/>
    <property type="match status" value="1"/>
</dbReference>
<organism evidence="1 3">
    <name type="scientific">Carya illinoinensis</name>
    <name type="common">Pecan</name>
    <dbReference type="NCBI Taxonomy" id="32201"/>
    <lineage>
        <taxon>Eukaryota</taxon>
        <taxon>Viridiplantae</taxon>
        <taxon>Streptophyta</taxon>
        <taxon>Embryophyta</taxon>
        <taxon>Tracheophyta</taxon>
        <taxon>Spermatophyta</taxon>
        <taxon>Magnoliopsida</taxon>
        <taxon>eudicotyledons</taxon>
        <taxon>Gunneridae</taxon>
        <taxon>Pentapetalae</taxon>
        <taxon>rosids</taxon>
        <taxon>fabids</taxon>
        <taxon>Fagales</taxon>
        <taxon>Juglandaceae</taxon>
        <taxon>Carya</taxon>
    </lineage>
</organism>
<reference evidence="2" key="2">
    <citation type="submission" date="2021-01" db="EMBL/GenBank/DDBJ databases">
        <authorList>
            <person name="Lovell J.T."/>
            <person name="Bentley N."/>
            <person name="Bhattarai G."/>
            <person name="Jenkins J.W."/>
            <person name="Sreedasyam A."/>
            <person name="Alarcon Y."/>
            <person name="Bock C."/>
            <person name="Boston L."/>
            <person name="Carlson J."/>
            <person name="Cervantes K."/>
            <person name="Clermont K."/>
            <person name="Krom N."/>
            <person name="Kubenka K."/>
            <person name="Mamidi S."/>
            <person name="Mattison C."/>
            <person name="Monteros M."/>
            <person name="Pisani C."/>
            <person name="Plott C."/>
            <person name="Rajasekar S."/>
            <person name="Rhein H.S."/>
            <person name="Rohla C."/>
            <person name="Song M."/>
            <person name="Hilaire R.S."/>
            <person name="Shu S."/>
            <person name="Wells L."/>
            <person name="Wang X."/>
            <person name="Webber J."/>
            <person name="Heerema R.J."/>
            <person name="Klein P."/>
            <person name="Conner P."/>
            <person name="Grauke L."/>
            <person name="Grimwood J."/>
            <person name="Schmutz J."/>
            <person name="Randall J.J."/>
        </authorList>
    </citation>
    <scope>NUCLEOTIDE SEQUENCE</scope>
    <source>
        <tissue evidence="2">Leaf</tissue>
    </source>
</reference>
<reference evidence="1" key="1">
    <citation type="submission" date="2020-12" db="EMBL/GenBank/DDBJ databases">
        <title>WGS assembly of Carya illinoinensis cv. Pawnee.</title>
        <authorList>
            <person name="Platts A."/>
            <person name="Shu S."/>
            <person name="Wright S."/>
            <person name="Barry K."/>
            <person name="Edger P."/>
            <person name="Pires J.C."/>
            <person name="Schmutz J."/>
        </authorList>
    </citation>
    <scope>NUCLEOTIDE SEQUENCE</scope>
    <source>
        <tissue evidence="1">Leaf</tissue>
    </source>
</reference>
<dbReference type="Proteomes" id="UP000811609">
    <property type="component" value="Chromosome 13"/>
</dbReference>
<sequence>MAGQEEGWPLGLQPLNVRVGLVRNHDFSGSVSFNTLLTGSPTCSTVSSSSDLDTESTGSFFHDKSVTLGSLIGVSSILELSRRSIRRRKTEPLKEKKSSSRPRSIGFFSLCLRDRTDGKSVKNPSSLRHFLAVERKASATDEYQRNQNPINGIGPEELLGLAQPVTEPNSLFVNGRVAPPPQTISGTNSDVGWRKEKGVLDDQHGDQGVEVPSLFSCMCGQSTD</sequence>
<dbReference type="EMBL" id="CM031821">
    <property type="protein sequence ID" value="KAG6631492.1"/>
    <property type="molecule type" value="Genomic_DNA"/>
</dbReference>
<dbReference type="InterPro" id="IPR040344">
    <property type="entry name" value="At3g17950-like"/>
</dbReference>